<name>A0A5C2SKW2_9APHY</name>
<feature type="compositionally biased region" description="Basic and acidic residues" evidence="2">
    <location>
        <begin position="239"/>
        <end position="249"/>
    </location>
</feature>
<dbReference type="PANTHER" id="PTHR10739">
    <property type="entry name" value="CYTIDYLYLTRANSFERASE"/>
    <property type="match status" value="1"/>
</dbReference>
<dbReference type="PANTHER" id="PTHR10739:SF13">
    <property type="entry name" value="CHOLINE-PHOSPHATE CYTIDYLYLTRANSFERASE"/>
    <property type="match status" value="1"/>
</dbReference>
<gene>
    <name evidence="4" type="ORF">L227DRAFT_571932</name>
</gene>
<feature type="domain" description="Cytidyltransferase-like" evidence="3">
    <location>
        <begin position="95"/>
        <end position="216"/>
    </location>
</feature>
<dbReference type="EC" id="2.7.7.15" evidence="1"/>
<dbReference type="Pfam" id="PF01467">
    <property type="entry name" value="CTP_transf_like"/>
    <property type="match status" value="1"/>
</dbReference>
<dbReference type="InterPro" id="IPR014729">
    <property type="entry name" value="Rossmann-like_a/b/a_fold"/>
</dbReference>
<dbReference type="Proteomes" id="UP000313359">
    <property type="component" value="Unassembled WGS sequence"/>
</dbReference>
<accession>A0A5C2SKW2</accession>
<reference evidence="4" key="1">
    <citation type="journal article" date="2018" name="Genome Biol. Evol.">
        <title>Genomics and development of Lentinus tigrinus, a white-rot wood-decaying mushroom with dimorphic fruiting bodies.</title>
        <authorList>
            <person name="Wu B."/>
            <person name="Xu Z."/>
            <person name="Knudson A."/>
            <person name="Carlson A."/>
            <person name="Chen N."/>
            <person name="Kovaka S."/>
            <person name="LaButti K."/>
            <person name="Lipzen A."/>
            <person name="Pennachio C."/>
            <person name="Riley R."/>
            <person name="Schakwitz W."/>
            <person name="Umezawa K."/>
            <person name="Ohm R.A."/>
            <person name="Grigoriev I.V."/>
            <person name="Nagy L.G."/>
            <person name="Gibbons J."/>
            <person name="Hibbett D."/>
        </authorList>
    </citation>
    <scope>NUCLEOTIDE SEQUENCE [LARGE SCALE GENOMIC DNA]</scope>
    <source>
        <strain evidence="4">ALCF2SS1-6</strain>
    </source>
</reference>
<feature type="region of interest" description="Disordered" evidence="2">
    <location>
        <begin position="209"/>
        <end position="303"/>
    </location>
</feature>
<organism evidence="4 5">
    <name type="scientific">Lentinus tigrinus ALCF2SS1-6</name>
    <dbReference type="NCBI Taxonomy" id="1328759"/>
    <lineage>
        <taxon>Eukaryota</taxon>
        <taxon>Fungi</taxon>
        <taxon>Dikarya</taxon>
        <taxon>Basidiomycota</taxon>
        <taxon>Agaricomycotina</taxon>
        <taxon>Agaricomycetes</taxon>
        <taxon>Polyporales</taxon>
        <taxon>Polyporaceae</taxon>
        <taxon>Lentinus</taxon>
    </lineage>
</organism>
<evidence type="ECO:0000259" key="3">
    <source>
        <dbReference type="Pfam" id="PF01467"/>
    </source>
</evidence>
<proteinExistence type="predicted"/>
<dbReference type="STRING" id="1328759.A0A5C2SKW2"/>
<dbReference type="EMBL" id="ML122254">
    <property type="protein sequence ID" value="RPD64382.1"/>
    <property type="molecule type" value="Genomic_DNA"/>
</dbReference>
<dbReference type="OrthoDB" id="17102at2759"/>
<feature type="region of interest" description="Disordered" evidence="2">
    <location>
        <begin position="32"/>
        <end position="51"/>
    </location>
</feature>
<evidence type="ECO:0000313" key="4">
    <source>
        <dbReference type="EMBL" id="RPD64382.1"/>
    </source>
</evidence>
<dbReference type="NCBIfam" id="TIGR00125">
    <property type="entry name" value="cyt_tran_rel"/>
    <property type="match status" value="1"/>
</dbReference>
<dbReference type="GO" id="GO:0005635">
    <property type="term" value="C:nuclear envelope"/>
    <property type="evidence" value="ECO:0007669"/>
    <property type="project" value="TreeGrafter"/>
</dbReference>
<dbReference type="Gene3D" id="3.40.50.620">
    <property type="entry name" value="HUPs"/>
    <property type="match status" value="1"/>
</dbReference>
<evidence type="ECO:0000256" key="1">
    <source>
        <dbReference type="ARBA" id="ARBA00026101"/>
    </source>
</evidence>
<sequence>MTMRRSLDALSVLSTDDLADYDVISDGPRSMESSIADLGPSPKFAGGEPAPLPSAKEKFDTVGLTAEEIQAYVQRSLNASLAGGRGDDSRTWRVYVDGVFGPLTPRDVLQLRQAKLSFPSVHLLVGVFSDDQCEQHNTSPHMVHEDRCEVLRHCRWVDEVAPDAPWTLHEKFLRARQIDFVAIDEGTSIDPNCDRDRLKGYDLVKSLRKAIPTRRTNMSTPMPKSHDPFRGKPQPQEGSRADLKERESGSARGTVRDAPAILRKDADPTTELQSAIETPFEEPADSTPFEEPKVDEFGTGSGV</sequence>
<dbReference type="GO" id="GO:0004105">
    <property type="term" value="F:choline-phosphate cytidylyltransferase activity"/>
    <property type="evidence" value="ECO:0007669"/>
    <property type="project" value="UniProtKB-EC"/>
</dbReference>
<dbReference type="InterPro" id="IPR045049">
    <property type="entry name" value="Pcy1-like"/>
</dbReference>
<evidence type="ECO:0000313" key="5">
    <source>
        <dbReference type="Proteomes" id="UP000313359"/>
    </source>
</evidence>
<dbReference type="SUPFAM" id="SSF52374">
    <property type="entry name" value="Nucleotidylyl transferase"/>
    <property type="match status" value="1"/>
</dbReference>
<protein>
    <recommendedName>
        <fullName evidence="1">choline-phosphate cytidylyltransferase</fullName>
        <ecNumber evidence="1">2.7.7.15</ecNumber>
    </recommendedName>
</protein>
<dbReference type="AlphaFoldDB" id="A0A5C2SKW2"/>
<dbReference type="GO" id="GO:0031210">
    <property type="term" value="F:phosphatidylcholine binding"/>
    <property type="evidence" value="ECO:0007669"/>
    <property type="project" value="TreeGrafter"/>
</dbReference>
<dbReference type="InterPro" id="IPR004821">
    <property type="entry name" value="Cyt_trans-like"/>
</dbReference>
<evidence type="ECO:0000256" key="2">
    <source>
        <dbReference type="SAM" id="MobiDB-lite"/>
    </source>
</evidence>
<keyword evidence="5" id="KW-1185">Reference proteome</keyword>